<proteinExistence type="predicted"/>
<dbReference type="HOGENOM" id="CLU_025854_1_1_7"/>
<keyword evidence="4" id="KW-0808">Transferase</keyword>
<comment type="catalytic activity">
    <reaction evidence="1">
        <text>L-glutamyl-[protein] + S-adenosyl-L-methionine = [protein]-L-glutamate 5-O-methyl ester + S-adenosyl-L-homocysteine</text>
        <dbReference type="Rhea" id="RHEA:24452"/>
        <dbReference type="Rhea" id="RHEA-COMP:10208"/>
        <dbReference type="Rhea" id="RHEA-COMP:10311"/>
        <dbReference type="ChEBI" id="CHEBI:29973"/>
        <dbReference type="ChEBI" id="CHEBI:57856"/>
        <dbReference type="ChEBI" id="CHEBI:59789"/>
        <dbReference type="ChEBI" id="CHEBI:82795"/>
        <dbReference type="EC" id="2.1.1.80"/>
    </reaction>
</comment>
<gene>
    <name evidence="7" type="ORF">ETSY1_20770</name>
</gene>
<dbReference type="PANTHER" id="PTHR24422">
    <property type="entry name" value="CHEMOTAXIS PROTEIN METHYLTRANSFERASE"/>
    <property type="match status" value="1"/>
</dbReference>
<dbReference type="SUPFAM" id="SSF53335">
    <property type="entry name" value="S-adenosyl-L-methionine-dependent methyltransferases"/>
    <property type="match status" value="1"/>
</dbReference>
<evidence type="ECO:0000259" key="6">
    <source>
        <dbReference type="PROSITE" id="PS50123"/>
    </source>
</evidence>
<dbReference type="GO" id="GO:0008983">
    <property type="term" value="F:protein-glutamate O-methyltransferase activity"/>
    <property type="evidence" value="ECO:0007669"/>
    <property type="project" value="UniProtKB-EC"/>
</dbReference>
<dbReference type="Proteomes" id="UP000019141">
    <property type="component" value="Unassembled WGS sequence"/>
</dbReference>
<dbReference type="PRINTS" id="PR00996">
    <property type="entry name" value="CHERMTFRASE"/>
</dbReference>
<dbReference type="InterPro" id="IPR022641">
    <property type="entry name" value="CheR_N"/>
</dbReference>
<evidence type="ECO:0000256" key="5">
    <source>
        <dbReference type="ARBA" id="ARBA00022691"/>
    </source>
</evidence>
<protein>
    <recommendedName>
        <fullName evidence="2">protein-glutamate O-methyltransferase</fullName>
        <ecNumber evidence="2">2.1.1.80</ecNumber>
    </recommendedName>
</protein>
<evidence type="ECO:0000256" key="3">
    <source>
        <dbReference type="ARBA" id="ARBA00022603"/>
    </source>
</evidence>
<dbReference type="EMBL" id="AZHW01000600">
    <property type="protein sequence ID" value="ETW97948.1"/>
    <property type="molecule type" value="Genomic_DNA"/>
</dbReference>
<dbReference type="EC" id="2.1.1.80" evidence="2"/>
<dbReference type="PATRIC" id="fig|1429438.4.peg.4033"/>
<dbReference type="InterPro" id="IPR050903">
    <property type="entry name" value="Bact_Chemotaxis_MeTrfase"/>
</dbReference>
<comment type="caution">
    <text evidence="7">The sequence shown here is derived from an EMBL/GenBank/DDBJ whole genome shotgun (WGS) entry which is preliminary data.</text>
</comment>
<dbReference type="Gene3D" id="3.40.50.150">
    <property type="entry name" value="Vaccinia Virus protein VP39"/>
    <property type="match status" value="1"/>
</dbReference>
<dbReference type="SUPFAM" id="SSF47757">
    <property type="entry name" value="Chemotaxis receptor methyltransferase CheR, N-terminal domain"/>
    <property type="match status" value="1"/>
</dbReference>
<organism evidence="7 8">
    <name type="scientific">Entotheonella factor</name>
    <dbReference type="NCBI Taxonomy" id="1429438"/>
    <lineage>
        <taxon>Bacteria</taxon>
        <taxon>Pseudomonadati</taxon>
        <taxon>Nitrospinota/Tectimicrobiota group</taxon>
        <taxon>Candidatus Tectimicrobiota</taxon>
        <taxon>Candidatus Entotheonellia</taxon>
        <taxon>Candidatus Entotheonellales</taxon>
        <taxon>Candidatus Entotheonellaceae</taxon>
        <taxon>Candidatus Entotheonella</taxon>
    </lineage>
</organism>
<keyword evidence="3" id="KW-0489">Methyltransferase</keyword>
<accession>W4LIL9</accession>
<evidence type="ECO:0000256" key="2">
    <source>
        <dbReference type="ARBA" id="ARBA00012534"/>
    </source>
</evidence>
<keyword evidence="5" id="KW-0949">S-adenosyl-L-methionine</keyword>
<dbReference type="PROSITE" id="PS50123">
    <property type="entry name" value="CHER"/>
    <property type="match status" value="1"/>
</dbReference>
<dbReference type="InterPro" id="IPR036804">
    <property type="entry name" value="CheR_N_sf"/>
</dbReference>
<keyword evidence="8" id="KW-1185">Reference proteome</keyword>
<dbReference type="Pfam" id="PF03705">
    <property type="entry name" value="CheR_N"/>
    <property type="match status" value="1"/>
</dbReference>
<sequence>MQDPFAGPGYDQFKKKILALTSLDLDIYRQPQLQRRLQSLLKKNGVSTFDGYFQLLLNNPQARLDFKSDITINTTEFFRDTDQFERLRTTFFPEFVERSSRDLRFWSAGCSVGAEAYTLAIMMREYFPQATFSLLATDIDRDVIKTARQGTFKPSEIQDVPEPLFKKYFRQRGDRYEVIETIKQAVVFHTGNLLRDPFDWGFDLISCRNVMIYFTQEAKDLLYQKFQHALKPNGVLFVGSSEMILNPVTFGFESAGPFFYRKTQF</sequence>
<feature type="domain" description="CheR-type methyltransferase" evidence="6">
    <location>
        <begin position="10"/>
        <end position="265"/>
    </location>
</feature>
<dbReference type="InterPro" id="IPR000780">
    <property type="entry name" value="CheR_MeTrfase"/>
</dbReference>
<dbReference type="GO" id="GO:0032259">
    <property type="term" value="P:methylation"/>
    <property type="evidence" value="ECO:0007669"/>
    <property type="project" value="UniProtKB-KW"/>
</dbReference>
<evidence type="ECO:0000313" key="8">
    <source>
        <dbReference type="Proteomes" id="UP000019141"/>
    </source>
</evidence>
<dbReference type="InterPro" id="IPR022642">
    <property type="entry name" value="CheR_C"/>
</dbReference>
<dbReference type="Gene3D" id="1.10.155.10">
    <property type="entry name" value="Chemotaxis receptor methyltransferase CheR, N-terminal domain"/>
    <property type="match status" value="1"/>
</dbReference>
<evidence type="ECO:0000256" key="1">
    <source>
        <dbReference type="ARBA" id="ARBA00001541"/>
    </source>
</evidence>
<dbReference type="SMART" id="SM00138">
    <property type="entry name" value="MeTrc"/>
    <property type="match status" value="1"/>
</dbReference>
<dbReference type="CDD" id="cd02440">
    <property type="entry name" value="AdoMet_MTases"/>
    <property type="match status" value="1"/>
</dbReference>
<reference evidence="7 8" key="1">
    <citation type="journal article" date="2014" name="Nature">
        <title>An environmental bacterial taxon with a large and distinct metabolic repertoire.</title>
        <authorList>
            <person name="Wilson M.C."/>
            <person name="Mori T."/>
            <person name="Ruckert C."/>
            <person name="Uria A.R."/>
            <person name="Helf M.J."/>
            <person name="Takada K."/>
            <person name="Gernert C."/>
            <person name="Steffens U.A."/>
            <person name="Heycke N."/>
            <person name="Schmitt S."/>
            <person name="Rinke C."/>
            <person name="Helfrich E.J."/>
            <person name="Brachmann A.O."/>
            <person name="Gurgui C."/>
            <person name="Wakimoto T."/>
            <person name="Kracht M."/>
            <person name="Crusemann M."/>
            <person name="Hentschel U."/>
            <person name="Abe I."/>
            <person name="Matsunaga S."/>
            <person name="Kalinowski J."/>
            <person name="Takeyama H."/>
            <person name="Piel J."/>
        </authorList>
    </citation>
    <scope>NUCLEOTIDE SEQUENCE [LARGE SCALE GENOMIC DNA]</scope>
    <source>
        <strain evidence="8">TSY1</strain>
    </source>
</reference>
<evidence type="ECO:0000313" key="7">
    <source>
        <dbReference type="EMBL" id="ETW97948.1"/>
    </source>
</evidence>
<dbReference type="InterPro" id="IPR029063">
    <property type="entry name" value="SAM-dependent_MTases_sf"/>
</dbReference>
<evidence type="ECO:0000256" key="4">
    <source>
        <dbReference type="ARBA" id="ARBA00022679"/>
    </source>
</evidence>
<dbReference type="AlphaFoldDB" id="W4LIL9"/>
<dbReference type="PANTHER" id="PTHR24422:SF19">
    <property type="entry name" value="CHEMOTAXIS PROTEIN METHYLTRANSFERASE"/>
    <property type="match status" value="1"/>
</dbReference>
<name>W4LIL9_ENTF1</name>
<dbReference type="Pfam" id="PF01739">
    <property type="entry name" value="CheR"/>
    <property type="match status" value="1"/>
</dbReference>